<sequence length="82" mass="8191">MLSPWLYGIFADVPASRFISSTPALILAGLLVGFGTRLGSGCTTGHGVCGLASGAPRSVASVLIFTVTAMAVVAAVRHLSGS</sequence>
<evidence type="ECO:0000256" key="6">
    <source>
        <dbReference type="ARBA" id="ARBA00022989"/>
    </source>
</evidence>
<evidence type="ECO:0000256" key="9">
    <source>
        <dbReference type="SAM" id="Phobius"/>
    </source>
</evidence>
<evidence type="ECO:0000256" key="8">
    <source>
        <dbReference type="ARBA" id="ARBA00035655"/>
    </source>
</evidence>
<evidence type="ECO:0000256" key="3">
    <source>
        <dbReference type="ARBA" id="ARBA00022475"/>
    </source>
</evidence>
<comment type="subcellular location">
    <subcellularLocation>
        <location evidence="1">Cell inner membrane</location>
        <topology evidence="1">Multi-pass membrane protein</topology>
    </subcellularLocation>
</comment>
<feature type="transmembrane region" description="Helical" evidence="9">
    <location>
        <begin position="20"/>
        <end position="38"/>
    </location>
</feature>
<dbReference type="Proteomes" id="UP000026682">
    <property type="component" value="Unassembled WGS sequence"/>
</dbReference>
<dbReference type="InterPro" id="IPR007272">
    <property type="entry name" value="Sulf_transp_TsuA/YedE"/>
</dbReference>
<evidence type="ECO:0000313" key="11">
    <source>
        <dbReference type="Proteomes" id="UP000026682"/>
    </source>
</evidence>
<reference evidence="10 11" key="1">
    <citation type="submission" date="2014-03" db="EMBL/GenBank/DDBJ databases">
        <title>Genome sequence of Bordetella holmseii.</title>
        <authorList>
            <person name="Harvill E."/>
            <person name="Goodfield L.L."/>
            <person name="Ivanov Y."/>
            <person name="Meyer J.A."/>
            <person name="Newth C."/>
            <person name="Cassiday P."/>
            <person name="Tondella M.L."/>
            <person name="Liao P."/>
            <person name="Zimmerman J."/>
            <person name="Meert K."/>
            <person name="Wessel D."/>
            <person name="Berger J."/>
            <person name="Dean J.M."/>
            <person name="Holubkov R."/>
            <person name="Burr J."/>
            <person name="Liu T."/>
            <person name="Brinkac L.M."/>
            <person name="Sanka R."/>
            <person name="Kim M."/>
            <person name="Losada L."/>
        </authorList>
    </citation>
    <scope>NUCLEOTIDE SEQUENCE [LARGE SCALE GENOMIC DNA]</scope>
    <source>
        <strain evidence="10 11">CDC-H585-BH</strain>
    </source>
</reference>
<keyword evidence="3" id="KW-1003">Cell membrane</keyword>
<proteinExistence type="inferred from homology"/>
<keyword evidence="5 9" id="KW-0812">Transmembrane</keyword>
<dbReference type="PANTHER" id="PTHR30574">
    <property type="entry name" value="INNER MEMBRANE PROTEIN YEDE"/>
    <property type="match status" value="1"/>
</dbReference>
<dbReference type="STRING" id="35814.BBB42_17255"/>
<organism evidence="10 11">
    <name type="scientific">Bordetella holmesii CDC-H585-BH</name>
    <dbReference type="NCBI Taxonomy" id="1331206"/>
    <lineage>
        <taxon>Bacteria</taxon>
        <taxon>Pseudomonadati</taxon>
        <taxon>Pseudomonadota</taxon>
        <taxon>Betaproteobacteria</taxon>
        <taxon>Burkholderiales</taxon>
        <taxon>Alcaligenaceae</taxon>
        <taxon>Bordetella</taxon>
    </lineage>
</organism>
<evidence type="ECO:0000256" key="2">
    <source>
        <dbReference type="ARBA" id="ARBA00022448"/>
    </source>
</evidence>
<accession>A0A158M826</accession>
<evidence type="ECO:0000256" key="7">
    <source>
        <dbReference type="ARBA" id="ARBA00023136"/>
    </source>
</evidence>
<dbReference type="Pfam" id="PF04143">
    <property type="entry name" value="Sulf_transp"/>
    <property type="match status" value="1"/>
</dbReference>
<evidence type="ECO:0000313" key="10">
    <source>
        <dbReference type="EMBL" id="KAK97842.1"/>
    </source>
</evidence>
<keyword evidence="7 9" id="KW-0472">Membrane</keyword>
<evidence type="ECO:0000256" key="1">
    <source>
        <dbReference type="ARBA" id="ARBA00004429"/>
    </source>
</evidence>
<dbReference type="PANTHER" id="PTHR30574:SF1">
    <property type="entry name" value="SULPHUR TRANSPORT DOMAIN-CONTAINING PROTEIN"/>
    <property type="match status" value="1"/>
</dbReference>
<gene>
    <name evidence="10" type="ORF">L497_2881</name>
</gene>
<protein>
    <submittedName>
        <fullName evidence="10">Sulfur transport</fullName>
    </submittedName>
</protein>
<dbReference type="PATRIC" id="fig|1331206.3.peg.612"/>
<evidence type="ECO:0000256" key="5">
    <source>
        <dbReference type="ARBA" id="ARBA00022692"/>
    </source>
</evidence>
<feature type="transmembrane region" description="Helical" evidence="9">
    <location>
        <begin position="59"/>
        <end position="79"/>
    </location>
</feature>
<comment type="caution">
    <text evidence="10">The sequence shown here is derived from an EMBL/GenBank/DDBJ whole genome shotgun (WGS) entry which is preliminary data.</text>
</comment>
<keyword evidence="4" id="KW-0997">Cell inner membrane</keyword>
<keyword evidence="2" id="KW-0813">Transport</keyword>
<evidence type="ECO:0000256" key="4">
    <source>
        <dbReference type="ARBA" id="ARBA00022519"/>
    </source>
</evidence>
<dbReference type="EMBL" id="JFZZ01000022">
    <property type="protein sequence ID" value="KAK97842.1"/>
    <property type="molecule type" value="Genomic_DNA"/>
</dbReference>
<name>A0A158M826_9BORD</name>
<dbReference type="GO" id="GO:0005886">
    <property type="term" value="C:plasma membrane"/>
    <property type="evidence" value="ECO:0007669"/>
    <property type="project" value="UniProtKB-SubCell"/>
</dbReference>
<keyword evidence="6 9" id="KW-1133">Transmembrane helix</keyword>
<dbReference type="AlphaFoldDB" id="A0A158M826"/>
<comment type="similarity">
    <text evidence="8">Belongs to the TsuA/YedE (TC 9.B.102) family.</text>
</comment>